<proteinExistence type="predicted"/>
<accession>A0A1F5XH40</accession>
<comment type="caution">
    <text evidence="1">The sequence shown here is derived from an EMBL/GenBank/DDBJ whole genome shotgun (WGS) entry which is preliminary data.</text>
</comment>
<reference evidence="1 2" key="1">
    <citation type="journal article" date="2016" name="Nat. Commun.">
        <title>Thousands of microbial genomes shed light on interconnected biogeochemical processes in an aquifer system.</title>
        <authorList>
            <person name="Anantharaman K."/>
            <person name="Brown C.T."/>
            <person name="Hug L.A."/>
            <person name="Sharon I."/>
            <person name="Castelle C.J."/>
            <person name="Probst A.J."/>
            <person name="Thomas B.C."/>
            <person name="Singh A."/>
            <person name="Wilkins M.J."/>
            <person name="Karaoz U."/>
            <person name="Brodie E.L."/>
            <person name="Williams K.H."/>
            <person name="Hubbard S.S."/>
            <person name="Banfield J.F."/>
        </authorList>
    </citation>
    <scope>NUCLEOTIDE SEQUENCE [LARGE SCALE GENOMIC DNA]</scope>
</reference>
<organism evidence="1 2">
    <name type="scientific">Candidatus Giovannonibacteria bacterium RIFCSPLOWO2_01_FULL_46_32</name>
    <dbReference type="NCBI Taxonomy" id="1798353"/>
    <lineage>
        <taxon>Bacteria</taxon>
        <taxon>Candidatus Giovannoniibacteriota</taxon>
    </lineage>
</organism>
<gene>
    <name evidence="1" type="ORF">A3B19_03335</name>
</gene>
<dbReference type="AlphaFoldDB" id="A0A1F5XH40"/>
<sequence>MPAEILWEDHAFIDSDEFNGKVQAVRFRRPQLIDPAHIVSVFNGLFSCSASKEGGKEMLTAVLGRDFEKIARGIEENVRARRFDEMQADSAD</sequence>
<dbReference type="Proteomes" id="UP000177346">
    <property type="component" value="Unassembled WGS sequence"/>
</dbReference>
<protein>
    <submittedName>
        <fullName evidence="1">Uncharacterized protein</fullName>
    </submittedName>
</protein>
<evidence type="ECO:0000313" key="2">
    <source>
        <dbReference type="Proteomes" id="UP000177346"/>
    </source>
</evidence>
<evidence type="ECO:0000313" key="1">
    <source>
        <dbReference type="EMBL" id="OGF87238.1"/>
    </source>
</evidence>
<name>A0A1F5XH40_9BACT</name>
<dbReference type="EMBL" id="MFIF01000006">
    <property type="protein sequence ID" value="OGF87238.1"/>
    <property type="molecule type" value="Genomic_DNA"/>
</dbReference>